<organism evidence="1">
    <name type="scientific">marine sediment metagenome</name>
    <dbReference type="NCBI Taxonomy" id="412755"/>
    <lineage>
        <taxon>unclassified sequences</taxon>
        <taxon>metagenomes</taxon>
        <taxon>ecological metagenomes</taxon>
    </lineage>
</organism>
<reference evidence="1" key="1">
    <citation type="journal article" date="2014" name="Front. Microbiol.">
        <title>High frequency of phylogenetically diverse reductive dehalogenase-homologous genes in deep subseafloor sedimentary metagenomes.</title>
        <authorList>
            <person name="Kawai M."/>
            <person name="Futagami T."/>
            <person name="Toyoda A."/>
            <person name="Takaki Y."/>
            <person name="Nishi S."/>
            <person name="Hori S."/>
            <person name="Arai W."/>
            <person name="Tsubouchi T."/>
            <person name="Morono Y."/>
            <person name="Uchiyama I."/>
            <person name="Ito T."/>
            <person name="Fujiyama A."/>
            <person name="Inagaki F."/>
            <person name="Takami H."/>
        </authorList>
    </citation>
    <scope>NUCLEOTIDE SEQUENCE</scope>
    <source>
        <strain evidence="1">Expedition CK06-06</strain>
    </source>
</reference>
<proteinExistence type="predicted"/>
<protein>
    <submittedName>
        <fullName evidence="1">Uncharacterized protein</fullName>
    </submittedName>
</protein>
<comment type="caution">
    <text evidence="1">The sequence shown here is derived from an EMBL/GenBank/DDBJ whole genome shotgun (WGS) entry which is preliminary data.</text>
</comment>
<feature type="non-terminal residue" evidence="1">
    <location>
        <position position="1"/>
    </location>
</feature>
<gene>
    <name evidence="1" type="ORF">S01H1_54417</name>
</gene>
<dbReference type="AlphaFoldDB" id="X0WWF8"/>
<name>X0WWF8_9ZZZZ</name>
<dbReference type="EMBL" id="BARS01035307">
    <property type="protein sequence ID" value="GAG17081.1"/>
    <property type="molecule type" value="Genomic_DNA"/>
</dbReference>
<evidence type="ECO:0000313" key="1">
    <source>
        <dbReference type="EMBL" id="GAG17081.1"/>
    </source>
</evidence>
<dbReference type="Gene3D" id="3.90.550.10">
    <property type="entry name" value="Spore Coat Polysaccharide Biosynthesis Protein SpsA, Chain A"/>
    <property type="match status" value="1"/>
</dbReference>
<accession>X0WWF8</accession>
<sequence length="90" mass="9708">PGPSALASIPKPIYVSMNCWRLNSTIFAACRSISPSARGELELPDAVQYAIDHLGQRFRVVQVRAPVLDMSSREDIKAVAAALADVEVSL</sequence>
<dbReference type="SUPFAM" id="SSF53448">
    <property type="entry name" value="Nucleotide-diphospho-sugar transferases"/>
    <property type="match status" value="1"/>
</dbReference>
<dbReference type="InterPro" id="IPR029044">
    <property type="entry name" value="Nucleotide-diphossugar_trans"/>
</dbReference>